<organism evidence="2 3">
    <name type="scientific">Dactylosporangium sucinum</name>
    <dbReference type="NCBI Taxonomy" id="1424081"/>
    <lineage>
        <taxon>Bacteria</taxon>
        <taxon>Bacillati</taxon>
        <taxon>Actinomycetota</taxon>
        <taxon>Actinomycetes</taxon>
        <taxon>Micromonosporales</taxon>
        <taxon>Micromonosporaceae</taxon>
        <taxon>Dactylosporangium</taxon>
    </lineage>
</organism>
<dbReference type="Pfam" id="PF00753">
    <property type="entry name" value="Lactamase_B"/>
    <property type="match status" value="1"/>
</dbReference>
<dbReference type="InterPro" id="IPR036866">
    <property type="entry name" value="RibonucZ/Hydroxyglut_hydro"/>
</dbReference>
<dbReference type="SMART" id="SM00849">
    <property type="entry name" value="Lactamase_B"/>
    <property type="match status" value="1"/>
</dbReference>
<reference evidence="2" key="1">
    <citation type="journal article" date="2014" name="Int. J. Syst. Evol. Microbiol.">
        <title>Complete genome sequence of Corynebacterium casei LMG S-19264T (=DSM 44701T), isolated from a smear-ripened cheese.</title>
        <authorList>
            <consortium name="US DOE Joint Genome Institute (JGI-PGF)"/>
            <person name="Walter F."/>
            <person name="Albersmeier A."/>
            <person name="Kalinowski J."/>
            <person name="Ruckert C."/>
        </authorList>
    </citation>
    <scope>NUCLEOTIDE SEQUENCE</scope>
    <source>
        <strain evidence="2">JCM 19831</strain>
    </source>
</reference>
<sequence>MSIPATPATPAGAAHAASWNAREVPGPAPVVDGVWAVPVPLNGHPLRSVTVFLIETGGGLVLVDAGYRHRSCWESFQASLATIGHRVESIGAVLLTHNHPDHVGFAARVREISGAQVVMGRADDFATMHATRGDFLTQLRASLELTGAPAAVVEEMYADALTVAVHDENLALDVALTAATDLAFGGVTIHAVPTPGHTYGHFVYYDTRGLVFTGDTMMAEGPTQLAIVSRPGDDPAGDLFASLARIRDLGATVACPAHQYPYGDVAARAGALAAYHRAEVETAHALAGPGDTAWDVARRMTWRKPWDELGRGTKRFNLVHTLALLGHRQP</sequence>
<reference evidence="2" key="2">
    <citation type="submission" date="2020-09" db="EMBL/GenBank/DDBJ databases">
        <authorList>
            <person name="Sun Q."/>
            <person name="Ohkuma M."/>
        </authorList>
    </citation>
    <scope>NUCLEOTIDE SEQUENCE</scope>
    <source>
        <strain evidence="2">JCM 19831</strain>
    </source>
</reference>
<feature type="domain" description="Metallo-beta-lactamase" evidence="1">
    <location>
        <begin position="48"/>
        <end position="258"/>
    </location>
</feature>
<dbReference type="Proteomes" id="UP000642070">
    <property type="component" value="Unassembled WGS sequence"/>
</dbReference>
<accession>A0A917TYY6</accession>
<name>A0A917TYY6_9ACTN</name>
<dbReference type="PANTHER" id="PTHR23131">
    <property type="entry name" value="ENDORIBONUCLEASE LACTB2"/>
    <property type="match status" value="1"/>
</dbReference>
<comment type="caution">
    <text evidence="2">The sequence shown here is derived from an EMBL/GenBank/DDBJ whole genome shotgun (WGS) entry which is preliminary data.</text>
</comment>
<dbReference type="Gene3D" id="3.60.15.10">
    <property type="entry name" value="Ribonuclease Z/Hydroxyacylglutathione hydrolase-like"/>
    <property type="match status" value="1"/>
</dbReference>
<dbReference type="AlphaFoldDB" id="A0A917TYY6"/>
<dbReference type="PANTHER" id="PTHR23131:SF4">
    <property type="entry name" value="METALLO-BETA-LACTAMASE SUPERFAMILY POTEIN"/>
    <property type="match status" value="1"/>
</dbReference>
<dbReference type="RefSeq" id="WP_190252351.1">
    <property type="nucleotide sequence ID" value="NZ_BMPI01000025.1"/>
</dbReference>
<evidence type="ECO:0000259" key="1">
    <source>
        <dbReference type="SMART" id="SM00849"/>
    </source>
</evidence>
<evidence type="ECO:0000313" key="3">
    <source>
        <dbReference type="Proteomes" id="UP000642070"/>
    </source>
</evidence>
<proteinExistence type="predicted"/>
<protein>
    <submittedName>
        <fullName evidence="2">MBL fold metallo-hydrolase</fullName>
    </submittedName>
</protein>
<evidence type="ECO:0000313" key="2">
    <source>
        <dbReference type="EMBL" id="GGM42406.1"/>
    </source>
</evidence>
<dbReference type="InterPro" id="IPR001279">
    <property type="entry name" value="Metallo-B-lactamas"/>
</dbReference>
<dbReference type="InterPro" id="IPR050662">
    <property type="entry name" value="Sec-metab_biosynth-thioest"/>
</dbReference>
<dbReference type="EMBL" id="BMPI01000025">
    <property type="protein sequence ID" value="GGM42406.1"/>
    <property type="molecule type" value="Genomic_DNA"/>
</dbReference>
<keyword evidence="3" id="KW-1185">Reference proteome</keyword>
<gene>
    <name evidence="2" type="primary">ampC</name>
    <name evidence="2" type="ORF">GCM10007977_049940</name>
</gene>
<dbReference type="SUPFAM" id="SSF56281">
    <property type="entry name" value="Metallo-hydrolase/oxidoreductase"/>
    <property type="match status" value="1"/>
</dbReference>